<protein>
    <submittedName>
        <fullName evidence="4">F-box protein CPR30-like</fullName>
    </submittedName>
</protein>
<keyword evidence="1 2" id="KW-0175">Coiled coil</keyword>
<comment type="caution">
    <text evidence="4">The sequence shown here is derived from an EMBL/GenBank/DDBJ whole genome shotgun (WGS) entry which is preliminary data.</text>
</comment>
<feature type="region of interest" description="Disordered" evidence="3">
    <location>
        <begin position="727"/>
        <end position="754"/>
    </location>
</feature>
<evidence type="ECO:0000313" key="5">
    <source>
        <dbReference type="Proteomes" id="UP000436088"/>
    </source>
</evidence>
<dbReference type="Proteomes" id="UP000436088">
    <property type="component" value="Unassembled WGS sequence"/>
</dbReference>
<name>A0A6A3BCI4_HIBSY</name>
<feature type="compositionally biased region" description="Polar residues" evidence="3">
    <location>
        <begin position="1"/>
        <end position="17"/>
    </location>
</feature>
<feature type="region of interest" description="Disordered" evidence="3">
    <location>
        <begin position="1"/>
        <end position="138"/>
    </location>
</feature>
<feature type="compositionally biased region" description="Basic and acidic residues" evidence="3">
    <location>
        <begin position="77"/>
        <end position="87"/>
    </location>
</feature>
<evidence type="ECO:0000256" key="3">
    <source>
        <dbReference type="SAM" id="MobiDB-lite"/>
    </source>
</evidence>
<dbReference type="AlphaFoldDB" id="A0A6A3BCI4"/>
<accession>A0A6A3BCI4</accession>
<feature type="coiled-coil region" evidence="2">
    <location>
        <begin position="300"/>
        <end position="334"/>
    </location>
</feature>
<evidence type="ECO:0000256" key="2">
    <source>
        <dbReference type="SAM" id="Coils"/>
    </source>
</evidence>
<proteinExistence type="predicted"/>
<gene>
    <name evidence="4" type="ORF">F3Y22_tig00110213pilonHSYRG00299</name>
</gene>
<feature type="region of interest" description="Disordered" evidence="3">
    <location>
        <begin position="676"/>
        <end position="696"/>
    </location>
</feature>
<sequence>MATKSKSALSATHTKVSPATPGVASKLSRVLVKPEPGSSPSSLRGTHHSVDRSPRPSLNLKPTADHSRGSSLNSKLSIDRRSTRVEPEPGSPSPLQGTRNSVDRSPRTSLNSKPTGGRGSPRVATPSEKSQTRASKGLELQAQFNSVQEDLKKAKEHISLIEKEKAEAIDELKEAQKAAEEANEKLREALVAQMRAEESLEIEKFRTVELEQAGIEAAQKKDEEWRNEIKSIRNQHASDAATLCSTIQELERMKQELAVAYDAKNQALNRADDAAKIAEIHAEEVDILSAELVRLNSLINSEHEKEVKENKEMVIKCKEEIDSLKQQLETAKTNEMEKEAFIEQLNVDLEAARIAESYALNVVQEWKKRFQELKMQIAEAKKLQISASDSLDLVMKQLASNNNSLLDAKSEITALKVKVGLLEVTINKQIGHLVKSQQCMNTAKEETKEVTKLVESLKSELETAIEEKIRALNNEKIAASSVQTLLDEKTKLVDQLECSRDEIEKSKKAMESLASVLNQVSAESKEAMEKLLSSEKENEDNETKLEDLRSALKATNERYETMLSDARKQIDLLTSAIEQSKKEYQINWEPKELKQSDDEADQLKESLKEVEAEAIYLQEALMEVKTENTVLRTSLLDKETELQSVVKENEELQAREAASLKKADELSKLLEEATIKKQREENDEPTNYGAEVENEIGQQVKEFETKENDDDSDKVEFNMWESCKIETKEFSREREPEKKSLVQEVDDSASNQKQLKKKALLAKFVSLLKKKGSNNQK</sequence>
<dbReference type="PANTHER" id="PTHR23160:SF20">
    <property type="entry name" value="OS02G0439200 PROTEIN"/>
    <property type="match status" value="1"/>
</dbReference>
<dbReference type="PANTHER" id="PTHR23160">
    <property type="entry name" value="SYNAPTONEMAL COMPLEX PROTEIN-RELATED"/>
    <property type="match status" value="1"/>
</dbReference>
<dbReference type="EMBL" id="VEPZ02000879">
    <property type="protein sequence ID" value="KAE8713318.1"/>
    <property type="molecule type" value="Genomic_DNA"/>
</dbReference>
<dbReference type="GO" id="GO:0007131">
    <property type="term" value="P:reciprocal meiotic recombination"/>
    <property type="evidence" value="ECO:0007669"/>
    <property type="project" value="TreeGrafter"/>
</dbReference>
<evidence type="ECO:0000313" key="4">
    <source>
        <dbReference type="EMBL" id="KAE8713318.1"/>
    </source>
</evidence>
<evidence type="ECO:0000256" key="1">
    <source>
        <dbReference type="ARBA" id="ARBA00023054"/>
    </source>
</evidence>
<feature type="compositionally biased region" description="Basic and acidic residues" evidence="3">
    <location>
        <begin position="727"/>
        <end position="741"/>
    </location>
</feature>
<organism evidence="4 5">
    <name type="scientific">Hibiscus syriacus</name>
    <name type="common">Rose of Sharon</name>
    <dbReference type="NCBI Taxonomy" id="106335"/>
    <lineage>
        <taxon>Eukaryota</taxon>
        <taxon>Viridiplantae</taxon>
        <taxon>Streptophyta</taxon>
        <taxon>Embryophyta</taxon>
        <taxon>Tracheophyta</taxon>
        <taxon>Spermatophyta</taxon>
        <taxon>Magnoliopsida</taxon>
        <taxon>eudicotyledons</taxon>
        <taxon>Gunneridae</taxon>
        <taxon>Pentapetalae</taxon>
        <taxon>rosids</taxon>
        <taxon>malvids</taxon>
        <taxon>Malvales</taxon>
        <taxon>Malvaceae</taxon>
        <taxon>Malvoideae</taxon>
        <taxon>Hibiscus</taxon>
    </lineage>
</organism>
<reference evidence="4" key="1">
    <citation type="submission" date="2019-09" db="EMBL/GenBank/DDBJ databases">
        <title>Draft genome information of white flower Hibiscus syriacus.</title>
        <authorList>
            <person name="Kim Y.-M."/>
        </authorList>
    </citation>
    <scope>NUCLEOTIDE SEQUENCE [LARGE SCALE GENOMIC DNA]</scope>
    <source>
        <strain evidence="4">YM2019G1</strain>
    </source>
</reference>
<feature type="coiled-coil region" evidence="2">
    <location>
        <begin position="144"/>
        <end position="270"/>
    </location>
</feature>
<keyword evidence="5" id="KW-1185">Reference proteome</keyword>